<dbReference type="InterPro" id="IPR029046">
    <property type="entry name" value="LolA/LolB/LppX"/>
</dbReference>
<dbReference type="PANTHER" id="PTHR37507:SF2">
    <property type="entry name" value="SPORULATION PROTEIN YDCC"/>
    <property type="match status" value="1"/>
</dbReference>
<dbReference type="SUPFAM" id="SSF89392">
    <property type="entry name" value="Prokaryotic lipoproteins and lipoprotein localization factors"/>
    <property type="match status" value="1"/>
</dbReference>
<dbReference type="InterPro" id="IPR052944">
    <property type="entry name" value="Sporulation_related"/>
</dbReference>
<name>A0A6I0EY09_9FIRM</name>
<keyword evidence="1" id="KW-0732">Signal</keyword>
<dbReference type="PANTHER" id="PTHR37507">
    <property type="entry name" value="SPORULATION PROTEIN YDCC"/>
    <property type="match status" value="1"/>
</dbReference>
<keyword evidence="3" id="KW-1185">Reference proteome</keyword>
<organism evidence="2 3">
    <name type="scientific">Alkaliphilus pronyensis</name>
    <dbReference type="NCBI Taxonomy" id="1482732"/>
    <lineage>
        <taxon>Bacteria</taxon>
        <taxon>Bacillati</taxon>
        <taxon>Bacillota</taxon>
        <taxon>Clostridia</taxon>
        <taxon>Peptostreptococcales</taxon>
        <taxon>Natronincolaceae</taxon>
        <taxon>Alkaliphilus</taxon>
    </lineage>
</organism>
<dbReference type="Proteomes" id="UP000432715">
    <property type="component" value="Unassembled WGS sequence"/>
</dbReference>
<dbReference type="InterPro" id="IPR004564">
    <property type="entry name" value="OM_lipoprot_carrier_LolA-like"/>
</dbReference>
<accession>A0A6I0EY09</accession>
<dbReference type="RefSeq" id="WP_151861382.1">
    <property type="nucleotide sequence ID" value="NZ_WBZC01000031.1"/>
</dbReference>
<protein>
    <submittedName>
        <fullName evidence="2">Outer membrane lipoprotein carrier protein LolA</fullName>
    </submittedName>
</protein>
<dbReference type="Pfam" id="PF03548">
    <property type="entry name" value="LolA"/>
    <property type="match status" value="1"/>
</dbReference>
<evidence type="ECO:0000313" key="2">
    <source>
        <dbReference type="EMBL" id="KAB3534161.1"/>
    </source>
</evidence>
<feature type="signal peptide" evidence="1">
    <location>
        <begin position="1"/>
        <end position="21"/>
    </location>
</feature>
<dbReference type="OrthoDB" id="2047841at2"/>
<reference evidence="2 3" key="1">
    <citation type="submission" date="2019-10" db="EMBL/GenBank/DDBJ databases">
        <title>Alkaliphilus serpentinus sp. nov. and Alkaliphilus pronyensis sp. nov., two novel anaerobic alkaliphilic species isolated from the serpentinized-hosted hydrothermal field of the Prony Bay (New Caledonia).</title>
        <authorList>
            <person name="Postec A."/>
        </authorList>
    </citation>
    <scope>NUCLEOTIDE SEQUENCE [LARGE SCALE GENOMIC DNA]</scope>
    <source>
        <strain evidence="2 3">LacV</strain>
    </source>
</reference>
<dbReference type="EMBL" id="WBZC01000031">
    <property type="protein sequence ID" value="KAB3534161.1"/>
    <property type="molecule type" value="Genomic_DNA"/>
</dbReference>
<comment type="caution">
    <text evidence="2">The sequence shown here is derived from an EMBL/GenBank/DDBJ whole genome shotgun (WGS) entry which is preliminary data.</text>
</comment>
<keyword evidence="2" id="KW-0449">Lipoprotein</keyword>
<evidence type="ECO:0000313" key="3">
    <source>
        <dbReference type="Proteomes" id="UP000432715"/>
    </source>
</evidence>
<gene>
    <name evidence="2" type="ORF">F8154_09495</name>
</gene>
<evidence type="ECO:0000256" key="1">
    <source>
        <dbReference type="SAM" id="SignalP"/>
    </source>
</evidence>
<dbReference type="AlphaFoldDB" id="A0A6I0EY09"/>
<sequence length="210" mass="24649">MRLIKVAIIGVLCFLCLTACKQPTNEEIYYKAQKKINAMESYSCIARIIAKGETGSREYVMEQIFKYPNKYRLEIIMPEELKGNATIYNGKMAWVIDPSINEIWRMNSFEGSKEQLLFIGYFMENVFSNGSSTILSKNEEKQLLTIETELPKNNYYFHSQKLWIDTRTLKPVELQILDEDKVIKFSVAFENFQYNPKLDDKLFYIHSEVQ</sequence>
<feature type="chain" id="PRO_5026123665" evidence="1">
    <location>
        <begin position="22"/>
        <end position="210"/>
    </location>
</feature>
<proteinExistence type="predicted"/>
<dbReference type="Gene3D" id="2.50.20.10">
    <property type="entry name" value="Lipoprotein localisation LolA/LolB/LppX"/>
    <property type="match status" value="1"/>
</dbReference>